<dbReference type="OrthoDB" id="2150628at2759"/>
<dbReference type="AlphaFoldDB" id="A0A9N9HKK2"/>
<dbReference type="SUPFAM" id="SSF52540">
    <property type="entry name" value="P-loop containing nucleoside triphosphate hydrolases"/>
    <property type="match status" value="1"/>
</dbReference>
<dbReference type="PANTHER" id="PTHR37096:SF1">
    <property type="entry name" value="AAA+ ATPASE DOMAIN-CONTAINING PROTEIN"/>
    <property type="match status" value="1"/>
</dbReference>
<dbReference type="PANTHER" id="PTHR37096">
    <property type="entry name" value="YALI0E33429P"/>
    <property type="match status" value="1"/>
</dbReference>
<dbReference type="Proteomes" id="UP000789570">
    <property type="component" value="Unassembled WGS sequence"/>
</dbReference>
<evidence type="ECO:0000313" key="1">
    <source>
        <dbReference type="EMBL" id="CAG8682489.1"/>
    </source>
</evidence>
<organism evidence="1 2">
    <name type="scientific">Funneliformis caledonium</name>
    <dbReference type="NCBI Taxonomy" id="1117310"/>
    <lineage>
        <taxon>Eukaryota</taxon>
        <taxon>Fungi</taxon>
        <taxon>Fungi incertae sedis</taxon>
        <taxon>Mucoromycota</taxon>
        <taxon>Glomeromycotina</taxon>
        <taxon>Glomeromycetes</taxon>
        <taxon>Glomerales</taxon>
        <taxon>Glomeraceae</taxon>
        <taxon>Funneliformis</taxon>
    </lineage>
</organism>
<reference evidence="1" key="1">
    <citation type="submission" date="2021-06" db="EMBL/GenBank/DDBJ databases">
        <authorList>
            <person name="Kallberg Y."/>
            <person name="Tangrot J."/>
            <person name="Rosling A."/>
        </authorList>
    </citation>
    <scope>NUCLEOTIDE SEQUENCE</scope>
    <source>
        <strain evidence="1">UK204</strain>
    </source>
</reference>
<keyword evidence="2" id="KW-1185">Reference proteome</keyword>
<proteinExistence type="predicted"/>
<comment type="caution">
    <text evidence="1">The sequence shown here is derived from an EMBL/GenBank/DDBJ whole genome shotgun (WGS) entry which is preliminary data.</text>
</comment>
<dbReference type="EMBL" id="CAJVPQ010006252">
    <property type="protein sequence ID" value="CAG8682489.1"/>
    <property type="molecule type" value="Genomic_DNA"/>
</dbReference>
<accession>A0A9N9HKK2</accession>
<evidence type="ECO:0000313" key="2">
    <source>
        <dbReference type="Proteomes" id="UP000789570"/>
    </source>
</evidence>
<gene>
    <name evidence="1" type="ORF">FCALED_LOCUS12575</name>
</gene>
<sequence length="426" mass="49495">MFVFGSFKRLPTGGISNTLISGCVSRYNTKVNEIFFNRKRELVKFTNAFSATPELHVILGPPSTGKTALVREITSKGNFKPLFIDCRIGQFDTPTTVYNSISMQFKSFFDERKTFLKKTLPETEIRAKLPYFFNLKFKLFDEKKEEITSNTVSELLGKIANALPNWSFWKGYDVSPPILIIDEANLLSQLGDNSKEGQFFLNHFLTGLWRIRNKKSVFTLNVKAYNSLIRIYCLVLRSPHVTPYVVGDLSREEAEKYFEKHILPRYECKELEGKFDRIRRITGTRMLIIDRYVKEYKNCEGKLEDIRFSVYESEYHSLKRGLYPDKLRYLDKPTPPFWKGRDLIVTMDAIVKAEDQGYILEDDLIEMIGSDQVDSLVDYNFLHRRPTSRFANDIIDPPNKIILTATNQPSLRAMEQVLSEVTQRKK</sequence>
<dbReference type="Gene3D" id="3.40.50.300">
    <property type="entry name" value="P-loop containing nucleotide triphosphate hydrolases"/>
    <property type="match status" value="1"/>
</dbReference>
<dbReference type="InterPro" id="IPR027417">
    <property type="entry name" value="P-loop_NTPase"/>
</dbReference>
<protein>
    <submittedName>
        <fullName evidence="1">8207_t:CDS:1</fullName>
    </submittedName>
</protein>
<dbReference type="InterPro" id="IPR051667">
    <property type="entry name" value="Archaeal_ATPase_domain"/>
</dbReference>
<name>A0A9N9HKK2_9GLOM</name>